<organism evidence="2 3">
    <name type="scientific">Paroceanicella profunda</name>
    <dbReference type="NCBI Taxonomy" id="2579971"/>
    <lineage>
        <taxon>Bacteria</taxon>
        <taxon>Pseudomonadati</taxon>
        <taxon>Pseudomonadota</taxon>
        <taxon>Alphaproteobacteria</taxon>
        <taxon>Rhodobacterales</taxon>
        <taxon>Paracoccaceae</taxon>
        <taxon>Paroceanicella</taxon>
    </lineage>
</organism>
<dbReference type="RefSeq" id="WP_138574657.1">
    <property type="nucleotide sequence ID" value="NZ_CP040818.1"/>
</dbReference>
<feature type="chain" id="PRO_5022914730" description="DUF995 domain-containing protein" evidence="1">
    <location>
        <begin position="19"/>
        <end position="132"/>
    </location>
</feature>
<dbReference type="Proteomes" id="UP000305888">
    <property type="component" value="Chromosome"/>
</dbReference>
<dbReference type="OrthoDB" id="7304934at2"/>
<feature type="signal peptide" evidence="1">
    <location>
        <begin position="1"/>
        <end position="18"/>
    </location>
</feature>
<evidence type="ECO:0000256" key="1">
    <source>
        <dbReference type="SAM" id="SignalP"/>
    </source>
</evidence>
<sequence>MKIMALAALLCAAAPALADETLGEEGFRSIAEGYTLYFERDGQFYGAEQYLKGNRSRWMDGSGTCQEGRWFEMNGALCFTYEGNPAAQCWQVIRRDGEIFVRSERDPDGLGELHMSGRDARPLNCPGPRIGV</sequence>
<proteinExistence type="predicted"/>
<keyword evidence="3" id="KW-1185">Reference proteome</keyword>
<evidence type="ECO:0008006" key="4">
    <source>
        <dbReference type="Google" id="ProtNLM"/>
    </source>
</evidence>
<reference evidence="2 3" key="1">
    <citation type="submission" date="2019-06" db="EMBL/GenBank/DDBJ databases">
        <title>Genome sequence of Rhodobacteraceae bacterium D4M1.</title>
        <authorList>
            <person name="Cao J."/>
        </authorList>
    </citation>
    <scope>NUCLEOTIDE SEQUENCE [LARGE SCALE GENOMIC DNA]</scope>
    <source>
        <strain evidence="2 3">D4M1</strain>
    </source>
</reference>
<dbReference type="KEGG" id="ppru:FDP22_14215"/>
<protein>
    <recommendedName>
        <fullName evidence="4">DUF995 domain-containing protein</fullName>
    </recommendedName>
</protein>
<accession>A0A5B8FWF4</accession>
<dbReference type="EMBL" id="CP040818">
    <property type="protein sequence ID" value="QDL92835.1"/>
    <property type="molecule type" value="Genomic_DNA"/>
</dbReference>
<name>A0A5B8FWF4_9RHOB</name>
<evidence type="ECO:0000313" key="2">
    <source>
        <dbReference type="EMBL" id="QDL92835.1"/>
    </source>
</evidence>
<keyword evidence="1" id="KW-0732">Signal</keyword>
<dbReference type="AlphaFoldDB" id="A0A5B8FWF4"/>
<evidence type="ECO:0000313" key="3">
    <source>
        <dbReference type="Proteomes" id="UP000305888"/>
    </source>
</evidence>
<gene>
    <name evidence="2" type="ORF">FDP22_14215</name>
</gene>